<evidence type="ECO:0000313" key="17">
    <source>
        <dbReference type="EMBL" id="CAI8603490.1"/>
    </source>
</evidence>
<dbReference type="PROSITE" id="PS00800">
    <property type="entry name" value="PECTINESTERASE_1"/>
    <property type="match status" value="1"/>
</dbReference>
<dbReference type="SMART" id="SM00856">
    <property type="entry name" value="PMEI"/>
    <property type="match status" value="1"/>
</dbReference>
<evidence type="ECO:0000256" key="12">
    <source>
        <dbReference type="ARBA" id="ARBA00057335"/>
    </source>
</evidence>
<organism evidence="17 18">
    <name type="scientific">Vicia faba</name>
    <name type="common">Broad bean</name>
    <name type="synonym">Faba vulgaris</name>
    <dbReference type="NCBI Taxonomy" id="3906"/>
    <lineage>
        <taxon>Eukaryota</taxon>
        <taxon>Viridiplantae</taxon>
        <taxon>Streptophyta</taxon>
        <taxon>Embryophyta</taxon>
        <taxon>Tracheophyta</taxon>
        <taxon>Spermatophyta</taxon>
        <taxon>Magnoliopsida</taxon>
        <taxon>eudicotyledons</taxon>
        <taxon>Gunneridae</taxon>
        <taxon>Pentapetalae</taxon>
        <taxon>rosids</taxon>
        <taxon>fabids</taxon>
        <taxon>Fabales</taxon>
        <taxon>Fabaceae</taxon>
        <taxon>Papilionoideae</taxon>
        <taxon>50 kb inversion clade</taxon>
        <taxon>NPAAA clade</taxon>
        <taxon>Hologalegina</taxon>
        <taxon>IRL clade</taxon>
        <taxon>Fabeae</taxon>
        <taxon>Vicia</taxon>
    </lineage>
</organism>
<dbReference type="GO" id="GO:0045490">
    <property type="term" value="P:pectin catabolic process"/>
    <property type="evidence" value="ECO:0007669"/>
    <property type="project" value="UniProtKB-UniRule"/>
</dbReference>
<protein>
    <recommendedName>
        <fullName evidence="5 14">Pectinesterase</fullName>
        <ecNumber evidence="5 14">3.1.1.11</ecNumber>
    </recommendedName>
</protein>
<dbReference type="PROSITE" id="PS00503">
    <property type="entry name" value="PECTINESTERASE_2"/>
    <property type="match status" value="1"/>
</dbReference>
<evidence type="ECO:0000256" key="8">
    <source>
        <dbReference type="ARBA" id="ARBA00023085"/>
    </source>
</evidence>
<keyword evidence="14" id="KW-0961">Cell wall biogenesis/degradation</keyword>
<feature type="transmembrane region" description="Helical" evidence="15">
    <location>
        <begin position="12"/>
        <end position="32"/>
    </location>
</feature>
<dbReference type="InterPro" id="IPR035513">
    <property type="entry name" value="Invertase/methylesterase_inhib"/>
</dbReference>
<comment type="similarity">
    <text evidence="3">In the N-terminal section; belongs to the PMEI family.</text>
</comment>
<keyword evidence="10" id="KW-0325">Glycoprotein</keyword>
<sequence length="585" mass="65868">MAANNNAHKGRRITIIGVSTLLLVVMVVAVTVGRNSNHIDHEDNLEHNRKNHVASTMKAVQNICKPTDFRKECEESLKVEAEARNVIDPKELIKIAFNVTIKKLGENFKETDLMQEVEKDPRSKDALDTCKKLMNLSIDELTKSLEGIGNINLQDIDQILMNLKVWLSGAVTYIDTCLDGFENTTTDDGKKMKELLTSSMHMSSNALAIISDFADTFSNWNASKVVGRRLLHDPESTPSWVEHHKLVDVNTNTLKQMPNVTVALDGSGDFKSINEALLKVPEKSKKAFVIYIKGGVYREYIEVTKHMTHVVFFGDGGQKTRIIGNKNFVDGINTYNTATVAIQGDHFTAINMGFENSAGPHKHQAVAIRVQGDKSIFFNCSMDGYQDTLYVHAMRQFYRDCTISGTIDFVFGNALSVFQNCKFVVRKPMSNQKCIVTAQGRKERFHPSAIVIQGGSIVSDPAFYPVRFDNKAYLARPWKNFSRAIFMDTFIDDLIHPDGYLPWQTPEGFSGMDTCFYAEYHNYGPGSNKSKRVHWAGIRNLNSKTAHLFAPSKFFHGGDWIQATGVPYFSTIPQHHKHNKTLIKW</sequence>
<dbReference type="InterPro" id="IPR011050">
    <property type="entry name" value="Pectin_lyase_fold/virulence"/>
</dbReference>
<keyword evidence="8 14" id="KW-0063">Aspartyl esterase</keyword>
<dbReference type="InterPro" id="IPR006501">
    <property type="entry name" value="Pectinesterase_inhib_dom"/>
</dbReference>
<dbReference type="Proteomes" id="UP001157006">
    <property type="component" value="Chromosome 3"/>
</dbReference>
<dbReference type="SUPFAM" id="SSF101148">
    <property type="entry name" value="Plant invertase/pectin methylesterase inhibitor"/>
    <property type="match status" value="1"/>
</dbReference>
<keyword evidence="15" id="KW-0472">Membrane</keyword>
<dbReference type="GO" id="GO:0004857">
    <property type="term" value="F:enzyme inhibitor activity"/>
    <property type="evidence" value="ECO:0007669"/>
    <property type="project" value="InterPro"/>
</dbReference>
<keyword evidence="6 14" id="KW-0134">Cell wall</keyword>
<dbReference type="CDD" id="cd15798">
    <property type="entry name" value="PMEI-like_3"/>
    <property type="match status" value="1"/>
</dbReference>
<evidence type="ECO:0000256" key="15">
    <source>
        <dbReference type="SAM" id="Phobius"/>
    </source>
</evidence>
<keyword evidence="7 14" id="KW-0378">Hydrolase</keyword>
<dbReference type="InterPro" id="IPR000070">
    <property type="entry name" value="Pectinesterase_cat"/>
</dbReference>
<accession>A0AAV0ZYK1</accession>
<comment type="subcellular location">
    <subcellularLocation>
        <location evidence="1 14">Secreted</location>
        <location evidence="1 14">Cell wall</location>
    </subcellularLocation>
</comment>
<keyword evidence="14" id="KW-0964">Secreted</keyword>
<feature type="active site" evidence="13">
    <location>
        <position position="408"/>
    </location>
</feature>
<dbReference type="AlphaFoldDB" id="A0AAV0ZYK1"/>
<keyword evidence="15" id="KW-1133">Transmembrane helix</keyword>
<keyword evidence="9" id="KW-1015">Disulfide bond</keyword>
<comment type="function">
    <text evidence="12 14">Acts in the modification of cell walls via demethylesterification of cell wall pectin.</text>
</comment>
<dbReference type="InterPro" id="IPR033131">
    <property type="entry name" value="Pectinesterase_Asp_AS"/>
</dbReference>
<dbReference type="NCBIfam" id="TIGR01614">
    <property type="entry name" value="PME_inhib"/>
    <property type="match status" value="1"/>
</dbReference>
<evidence type="ECO:0000256" key="2">
    <source>
        <dbReference type="ARBA" id="ARBA00005184"/>
    </source>
</evidence>
<evidence type="ECO:0000256" key="10">
    <source>
        <dbReference type="ARBA" id="ARBA00023180"/>
    </source>
</evidence>
<evidence type="ECO:0000256" key="3">
    <source>
        <dbReference type="ARBA" id="ARBA00006027"/>
    </source>
</evidence>
<evidence type="ECO:0000256" key="1">
    <source>
        <dbReference type="ARBA" id="ARBA00004191"/>
    </source>
</evidence>
<evidence type="ECO:0000256" key="6">
    <source>
        <dbReference type="ARBA" id="ARBA00022512"/>
    </source>
</evidence>
<dbReference type="InterPro" id="IPR018040">
    <property type="entry name" value="Pectinesterase_Tyr_AS"/>
</dbReference>
<evidence type="ECO:0000256" key="9">
    <source>
        <dbReference type="ARBA" id="ARBA00023157"/>
    </source>
</evidence>
<evidence type="ECO:0000313" key="18">
    <source>
        <dbReference type="Proteomes" id="UP001157006"/>
    </source>
</evidence>
<feature type="domain" description="Pectinesterase inhibitor" evidence="16">
    <location>
        <begin position="55"/>
        <end position="209"/>
    </location>
</feature>
<dbReference type="FunFam" id="2.160.20.10:FF:000001">
    <property type="entry name" value="Pectinesterase"/>
    <property type="match status" value="1"/>
</dbReference>
<evidence type="ECO:0000256" key="5">
    <source>
        <dbReference type="ARBA" id="ARBA00013229"/>
    </source>
</evidence>
<comment type="pathway">
    <text evidence="2 14">Glycan metabolism; pectin degradation; 2-dehydro-3-deoxy-D-gluconate from pectin: step 1/5.</text>
</comment>
<name>A0AAV0ZYK1_VICFA</name>
<keyword evidence="18" id="KW-1185">Reference proteome</keyword>
<comment type="catalytic activity">
    <reaction evidence="11 14">
        <text>[(1-&gt;4)-alpha-D-galacturonosyl methyl ester](n) + n H2O = [(1-&gt;4)-alpha-D-galacturonosyl](n) + n methanol + n H(+)</text>
        <dbReference type="Rhea" id="RHEA:22380"/>
        <dbReference type="Rhea" id="RHEA-COMP:14570"/>
        <dbReference type="Rhea" id="RHEA-COMP:14573"/>
        <dbReference type="ChEBI" id="CHEBI:15377"/>
        <dbReference type="ChEBI" id="CHEBI:15378"/>
        <dbReference type="ChEBI" id="CHEBI:17790"/>
        <dbReference type="ChEBI" id="CHEBI:140522"/>
        <dbReference type="ChEBI" id="CHEBI:140523"/>
        <dbReference type="EC" id="3.1.1.11"/>
    </reaction>
</comment>
<proteinExistence type="inferred from homology"/>
<evidence type="ECO:0000256" key="13">
    <source>
        <dbReference type="PROSITE-ProRule" id="PRU10040"/>
    </source>
</evidence>
<evidence type="ECO:0000259" key="16">
    <source>
        <dbReference type="SMART" id="SM00856"/>
    </source>
</evidence>
<comment type="similarity">
    <text evidence="4">In the C-terminal section; belongs to the pectinesterase family.</text>
</comment>
<dbReference type="InterPro" id="IPR012334">
    <property type="entry name" value="Pectin_lyas_fold"/>
</dbReference>
<dbReference type="Pfam" id="PF04043">
    <property type="entry name" value="PMEI"/>
    <property type="match status" value="1"/>
</dbReference>
<evidence type="ECO:0000256" key="7">
    <source>
        <dbReference type="ARBA" id="ARBA00022801"/>
    </source>
</evidence>
<evidence type="ECO:0000256" key="11">
    <source>
        <dbReference type="ARBA" id="ARBA00047928"/>
    </source>
</evidence>
<dbReference type="Gene3D" id="2.160.20.10">
    <property type="entry name" value="Single-stranded right-handed beta-helix, Pectin lyase-like"/>
    <property type="match status" value="1"/>
</dbReference>
<dbReference type="Pfam" id="PF01095">
    <property type="entry name" value="Pectinesterase"/>
    <property type="match status" value="1"/>
</dbReference>
<evidence type="ECO:0000256" key="14">
    <source>
        <dbReference type="RuleBase" id="RU000589"/>
    </source>
</evidence>
<dbReference type="PANTHER" id="PTHR31707">
    <property type="entry name" value="PECTINESTERASE"/>
    <property type="match status" value="1"/>
</dbReference>
<dbReference type="SUPFAM" id="SSF51126">
    <property type="entry name" value="Pectin lyase-like"/>
    <property type="match status" value="1"/>
</dbReference>
<reference evidence="17 18" key="1">
    <citation type="submission" date="2023-01" db="EMBL/GenBank/DDBJ databases">
        <authorList>
            <person name="Kreplak J."/>
        </authorList>
    </citation>
    <scope>NUCLEOTIDE SEQUENCE [LARGE SCALE GENOMIC DNA]</scope>
</reference>
<dbReference type="GO" id="GO:0030599">
    <property type="term" value="F:pectinesterase activity"/>
    <property type="evidence" value="ECO:0007669"/>
    <property type="project" value="UniProtKB-UniRule"/>
</dbReference>
<dbReference type="GO" id="GO:0042545">
    <property type="term" value="P:cell wall modification"/>
    <property type="evidence" value="ECO:0007669"/>
    <property type="project" value="UniProtKB-UniRule"/>
</dbReference>
<keyword evidence="15" id="KW-0812">Transmembrane</keyword>
<evidence type="ECO:0000256" key="4">
    <source>
        <dbReference type="ARBA" id="ARBA00007786"/>
    </source>
</evidence>
<dbReference type="EMBL" id="OX451738">
    <property type="protein sequence ID" value="CAI8603490.1"/>
    <property type="molecule type" value="Genomic_DNA"/>
</dbReference>
<dbReference type="EC" id="3.1.1.11" evidence="5 14"/>
<dbReference type="FunFam" id="1.20.140.40:FF:000001">
    <property type="entry name" value="Pectinesterase"/>
    <property type="match status" value="1"/>
</dbReference>
<dbReference type="Gene3D" id="1.20.140.40">
    <property type="entry name" value="Invertase/pectin methylesterase inhibitor family protein"/>
    <property type="match status" value="1"/>
</dbReference>
<gene>
    <name evidence="17" type="ORF">VFH_III088600</name>
</gene>